<dbReference type="AlphaFoldDB" id="A0A9N9C3W7"/>
<evidence type="ECO:0000313" key="3">
    <source>
        <dbReference type="Proteomes" id="UP000789508"/>
    </source>
</evidence>
<keyword evidence="3" id="KW-1185">Reference proteome</keyword>
<keyword evidence="1" id="KW-0812">Transmembrane</keyword>
<reference evidence="2" key="1">
    <citation type="submission" date="2021-06" db="EMBL/GenBank/DDBJ databases">
        <authorList>
            <person name="Kallberg Y."/>
            <person name="Tangrot J."/>
            <person name="Rosling A."/>
        </authorList>
    </citation>
    <scope>NUCLEOTIDE SEQUENCE</scope>
    <source>
        <strain evidence="2">FL130A</strain>
    </source>
</reference>
<keyword evidence="1" id="KW-1133">Transmembrane helix</keyword>
<dbReference type="OrthoDB" id="2355659at2759"/>
<keyword evidence="1" id="KW-0472">Membrane</keyword>
<evidence type="ECO:0000256" key="1">
    <source>
        <dbReference type="SAM" id="Phobius"/>
    </source>
</evidence>
<organism evidence="2 3">
    <name type="scientific">Ambispora leptoticha</name>
    <dbReference type="NCBI Taxonomy" id="144679"/>
    <lineage>
        <taxon>Eukaryota</taxon>
        <taxon>Fungi</taxon>
        <taxon>Fungi incertae sedis</taxon>
        <taxon>Mucoromycota</taxon>
        <taxon>Glomeromycotina</taxon>
        <taxon>Glomeromycetes</taxon>
        <taxon>Archaeosporales</taxon>
        <taxon>Ambisporaceae</taxon>
        <taxon>Ambispora</taxon>
    </lineage>
</organism>
<feature type="transmembrane region" description="Helical" evidence="1">
    <location>
        <begin position="36"/>
        <end position="65"/>
    </location>
</feature>
<gene>
    <name evidence="2" type="ORF">ALEPTO_LOCUS7523</name>
</gene>
<dbReference type="EMBL" id="CAJVPS010003340">
    <property type="protein sequence ID" value="CAG8586826.1"/>
    <property type="molecule type" value="Genomic_DNA"/>
</dbReference>
<sequence length="135" mass="15384">MGLLSIVFSILAFHYERDLCRMLTKQQDIEECMKVYIQTVLSTTIFLGISTLFQVHFCLAIWTYYQKLRIEHDRIVPDARYSYAPPNLANVIPPPTYGSIPVPVTIIGLPSSTDLEASLGIPGRYHHKLRIEGMD</sequence>
<protein>
    <submittedName>
        <fullName evidence="2">10523_t:CDS:1</fullName>
    </submittedName>
</protein>
<proteinExistence type="predicted"/>
<comment type="caution">
    <text evidence="2">The sequence shown here is derived from an EMBL/GenBank/DDBJ whole genome shotgun (WGS) entry which is preliminary data.</text>
</comment>
<accession>A0A9N9C3W7</accession>
<name>A0A9N9C3W7_9GLOM</name>
<evidence type="ECO:0000313" key="2">
    <source>
        <dbReference type="EMBL" id="CAG8586826.1"/>
    </source>
</evidence>
<dbReference type="Proteomes" id="UP000789508">
    <property type="component" value="Unassembled WGS sequence"/>
</dbReference>